<dbReference type="SUPFAM" id="SSF54909">
    <property type="entry name" value="Dimeric alpha+beta barrel"/>
    <property type="match status" value="1"/>
</dbReference>
<dbReference type="InterPro" id="IPR007138">
    <property type="entry name" value="ABM_dom"/>
</dbReference>
<dbReference type="OrthoDB" id="2082794at2"/>
<dbReference type="RefSeq" id="WP_107297174.1">
    <property type="nucleotide sequence ID" value="NZ_PYMB01000001.1"/>
</dbReference>
<dbReference type="Proteomes" id="UP000241346">
    <property type="component" value="Unassembled WGS sequence"/>
</dbReference>
<feature type="domain" description="ABM" evidence="1">
    <location>
        <begin position="8"/>
        <end position="68"/>
    </location>
</feature>
<proteinExistence type="predicted"/>
<evidence type="ECO:0000259" key="1">
    <source>
        <dbReference type="Pfam" id="PF03992"/>
    </source>
</evidence>
<dbReference type="AlphaFoldDB" id="A0A2T3NM51"/>
<sequence length="116" mass="13373">MFENIGWIVEAKLKDGKRDEFEAVMKEIVAETQKEAGTLNYQYYISDDGDVMVYERFQDVESAHIHVSNWDNFAERWVAAAEPTRMVHLGDLPDDLRSRHAALAPLWLKPFGGFAR</sequence>
<name>A0A2T3NM51_9GAMM</name>
<evidence type="ECO:0000313" key="3">
    <source>
        <dbReference type="Proteomes" id="UP000241346"/>
    </source>
</evidence>
<gene>
    <name evidence="2" type="ORF">C9J01_06030</name>
</gene>
<reference evidence="2 3" key="1">
    <citation type="submission" date="2018-03" db="EMBL/GenBank/DDBJ databases">
        <title>Whole genome sequencing of Histamine producing bacteria.</title>
        <authorList>
            <person name="Butler K."/>
        </authorList>
    </citation>
    <scope>NUCLEOTIDE SEQUENCE [LARGE SCALE GENOMIC DNA]</scope>
    <source>
        <strain evidence="2 3">DSM 19138</strain>
    </source>
</reference>
<dbReference type="InterPro" id="IPR011008">
    <property type="entry name" value="Dimeric_a/b-barrel"/>
</dbReference>
<dbReference type="Pfam" id="PF03992">
    <property type="entry name" value="ABM"/>
    <property type="match status" value="1"/>
</dbReference>
<organism evidence="2 3">
    <name type="scientific">Photobacterium rosenbergii</name>
    <dbReference type="NCBI Taxonomy" id="294936"/>
    <lineage>
        <taxon>Bacteria</taxon>
        <taxon>Pseudomonadati</taxon>
        <taxon>Pseudomonadota</taxon>
        <taxon>Gammaproteobacteria</taxon>
        <taxon>Vibrionales</taxon>
        <taxon>Vibrionaceae</taxon>
        <taxon>Photobacterium</taxon>
    </lineage>
</organism>
<protein>
    <recommendedName>
        <fullName evidence="1">ABM domain-containing protein</fullName>
    </recommendedName>
</protein>
<dbReference type="Gene3D" id="3.30.70.100">
    <property type="match status" value="1"/>
</dbReference>
<dbReference type="EMBL" id="PYMB01000001">
    <property type="protein sequence ID" value="PSW16553.1"/>
    <property type="molecule type" value="Genomic_DNA"/>
</dbReference>
<evidence type="ECO:0000313" key="2">
    <source>
        <dbReference type="EMBL" id="PSW16553.1"/>
    </source>
</evidence>
<comment type="caution">
    <text evidence="2">The sequence shown here is derived from an EMBL/GenBank/DDBJ whole genome shotgun (WGS) entry which is preliminary data.</text>
</comment>
<accession>A0A2T3NM51</accession>